<dbReference type="InterPro" id="IPR018200">
    <property type="entry name" value="USP_CS"/>
</dbReference>
<protein>
    <recommendedName>
        <fullName evidence="2">ubiquitinyl hydrolase 1</fullName>
        <ecNumber evidence="2">3.4.19.12</ecNumber>
    </recommendedName>
</protein>
<feature type="region of interest" description="Disordered" evidence="7">
    <location>
        <begin position="754"/>
        <end position="775"/>
    </location>
</feature>
<dbReference type="OMA" id="HAYVICY"/>
<dbReference type="GO" id="GO:0036503">
    <property type="term" value="P:ERAD pathway"/>
    <property type="evidence" value="ECO:0000318"/>
    <property type="project" value="GO_Central"/>
</dbReference>
<keyword evidence="4 6" id="KW-0863">Zinc-finger</keyword>
<dbReference type="PROSITE" id="PS50865">
    <property type="entry name" value="ZF_MYND_2"/>
    <property type="match status" value="1"/>
</dbReference>
<feature type="compositionally biased region" description="Polar residues" evidence="7">
    <location>
        <begin position="418"/>
        <end position="436"/>
    </location>
</feature>
<feature type="region of interest" description="Disordered" evidence="7">
    <location>
        <begin position="652"/>
        <end position="742"/>
    </location>
</feature>
<keyword evidence="3" id="KW-0479">Metal-binding</keyword>
<dbReference type="EC" id="3.4.19.12" evidence="2"/>
<dbReference type="HOGENOM" id="CLU_361047_0_0_1"/>
<evidence type="ECO:0000256" key="6">
    <source>
        <dbReference type="PROSITE-ProRule" id="PRU00134"/>
    </source>
</evidence>
<evidence type="ECO:0000313" key="10">
    <source>
        <dbReference type="EMBL" id="EDO44502.1"/>
    </source>
</evidence>
<evidence type="ECO:0000313" key="11">
    <source>
        <dbReference type="Proteomes" id="UP000001593"/>
    </source>
</evidence>
<feature type="compositionally biased region" description="Basic and acidic residues" evidence="7">
    <location>
        <begin position="407"/>
        <end position="417"/>
    </location>
</feature>
<reference evidence="10 11" key="1">
    <citation type="journal article" date="2007" name="Science">
        <title>Sea anemone genome reveals ancestral eumetazoan gene repertoire and genomic organization.</title>
        <authorList>
            <person name="Putnam N.H."/>
            <person name="Srivastava M."/>
            <person name="Hellsten U."/>
            <person name="Dirks B."/>
            <person name="Chapman J."/>
            <person name="Salamov A."/>
            <person name="Terry A."/>
            <person name="Shapiro H."/>
            <person name="Lindquist E."/>
            <person name="Kapitonov V.V."/>
            <person name="Jurka J."/>
            <person name="Genikhovich G."/>
            <person name="Grigoriev I.V."/>
            <person name="Lucas S.M."/>
            <person name="Steele R.E."/>
            <person name="Finnerty J.R."/>
            <person name="Technau U."/>
            <person name="Martindale M.Q."/>
            <person name="Rokhsar D.S."/>
        </authorList>
    </citation>
    <scope>NUCLEOTIDE SEQUENCE [LARGE SCALE GENOMIC DNA]</scope>
    <source>
        <strain evidence="11">CH2 X CH6</strain>
    </source>
</reference>
<dbReference type="Gene3D" id="6.10.140.2220">
    <property type="match status" value="1"/>
</dbReference>
<dbReference type="Proteomes" id="UP000001593">
    <property type="component" value="Unassembled WGS sequence"/>
</dbReference>
<evidence type="ECO:0000256" key="4">
    <source>
        <dbReference type="ARBA" id="ARBA00022771"/>
    </source>
</evidence>
<dbReference type="InterPro" id="IPR002893">
    <property type="entry name" value="Znf_MYND"/>
</dbReference>
<dbReference type="GO" id="GO:0008270">
    <property type="term" value="F:zinc ion binding"/>
    <property type="evidence" value="ECO:0007669"/>
    <property type="project" value="UniProtKB-KW"/>
</dbReference>
<dbReference type="Pfam" id="PF00443">
    <property type="entry name" value="UCH"/>
    <property type="match status" value="1"/>
</dbReference>
<dbReference type="STRING" id="45351.A7RVS4"/>
<dbReference type="InterPro" id="IPR038765">
    <property type="entry name" value="Papain-like_cys_pep_sf"/>
</dbReference>
<dbReference type="GO" id="GO:0004843">
    <property type="term" value="F:cysteine-type deubiquitinase activity"/>
    <property type="evidence" value="ECO:0007669"/>
    <property type="project" value="UniProtKB-EC"/>
</dbReference>
<evidence type="ECO:0000256" key="1">
    <source>
        <dbReference type="ARBA" id="ARBA00000707"/>
    </source>
</evidence>
<feature type="domain" description="USP" evidence="8">
    <location>
        <begin position="52"/>
        <end position="650"/>
    </location>
</feature>
<dbReference type="PANTHER" id="PTHR21646">
    <property type="entry name" value="UBIQUITIN CARBOXYL-TERMINAL HYDROLASE"/>
    <property type="match status" value="1"/>
</dbReference>
<dbReference type="PROSITE" id="PS50235">
    <property type="entry name" value="USP_3"/>
    <property type="match status" value="1"/>
</dbReference>
<evidence type="ECO:0000259" key="9">
    <source>
        <dbReference type="PROSITE" id="PS50865"/>
    </source>
</evidence>
<feature type="region of interest" description="Disordered" evidence="7">
    <location>
        <begin position="1"/>
        <end position="34"/>
    </location>
</feature>
<accession>A7RVS4</accession>
<dbReference type="Gene3D" id="3.90.70.10">
    <property type="entry name" value="Cysteine proteinases"/>
    <property type="match status" value="2"/>
</dbReference>
<dbReference type="Pfam" id="PF01753">
    <property type="entry name" value="zf-MYND"/>
    <property type="match status" value="1"/>
</dbReference>
<name>A7RVS4_NEMVE</name>
<dbReference type="PhylomeDB" id="A7RVS4"/>
<dbReference type="eggNOG" id="KOG1870">
    <property type="taxonomic scope" value="Eukaryota"/>
</dbReference>
<organism evidence="10 11">
    <name type="scientific">Nematostella vectensis</name>
    <name type="common">Starlet sea anemone</name>
    <dbReference type="NCBI Taxonomy" id="45351"/>
    <lineage>
        <taxon>Eukaryota</taxon>
        <taxon>Metazoa</taxon>
        <taxon>Cnidaria</taxon>
        <taxon>Anthozoa</taxon>
        <taxon>Hexacorallia</taxon>
        <taxon>Actiniaria</taxon>
        <taxon>Edwardsiidae</taxon>
        <taxon>Nematostella</taxon>
    </lineage>
</organism>
<feature type="compositionally biased region" description="Polar residues" evidence="7">
    <location>
        <begin position="681"/>
        <end position="712"/>
    </location>
</feature>
<dbReference type="AlphaFoldDB" id="A7RVS4"/>
<feature type="domain" description="MYND-type" evidence="9">
    <location>
        <begin position="328"/>
        <end position="369"/>
    </location>
</feature>
<dbReference type="MEROPS" id="C19.024"/>
<dbReference type="CDD" id="cd02674">
    <property type="entry name" value="Peptidase_C19R"/>
    <property type="match status" value="1"/>
</dbReference>
<dbReference type="EMBL" id="DS469544">
    <property type="protein sequence ID" value="EDO44502.1"/>
    <property type="molecule type" value="Genomic_DNA"/>
</dbReference>
<dbReference type="PROSITE" id="PS00973">
    <property type="entry name" value="USP_2"/>
    <property type="match status" value="1"/>
</dbReference>
<feature type="region of interest" description="Disordered" evidence="7">
    <location>
        <begin position="407"/>
        <end position="436"/>
    </location>
</feature>
<gene>
    <name evidence="10" type="ORF">NEMVEDRAFT_v1g202860</name>
</gene>
<keyword evidence="11" id="KW-1185">Reference proteome</keyword>
<dbReference type="SUPFAM" id="SSF54001">
    <property type="entry name" value="Cysteine proteinases"/>
    <property type="match status" value="1"/>
</dbReference>
<keyword evidence="5" id="KW-0862">Zinc</keyword>
<evidence type="ECO:0000256" key="7">
    <source>
        <dbReference type="SAM" id="MobiDB-lite"/>
    </source>
</evidence>
<feature type="compositionally biased region" description="Basic and acidic residues" evidence="7">
    <location>
        <begin position="9"/>
        <end position="34"/>
    </location>
</feature>
<dbReference type="GO" id="GO:0016579">
    <property type="term" value="P:protein deubiquitination"/>
    <property type="evidence" value="ECO:0007669"/>
    <property type="project" value="InterPro"/>
</dbReference>
<dbReference type="PANTHER" id="PTHR21646:SF74">
    <property type="entry name" value="UBIQUITIN CARBOXYL-TERMINAL HYDROLASE 19"/>
    <property type="match status" value="1"/>
</dbReference>
<sequence>MAIKCLHSQHKDNETQAKTSKMDPEQEQESEQKNGVEEQLVQLQFIKHDWFEQAKDLLTIHIYVRQLNKEVLDVGLFENELQLKFATRVPQAAPRVNFQHNILLEHQTETIIGEKICQFRGFMQQDAQEFMAFLLDGLHEDLNRVLKKPYTEEVEGAGKPDHEVANEAWRRHRSRNDSIIVDMFQGQLKSKLTCPVCKTISIKYDPFMNLSVPLPKENKLLKVVVFFKDTSRMPLKMTVKVSQDGSVEQLMAAVERKTGIRVQNMRVVEEFQGKFHKVFQRNSSLSSVTATDNIFVFQVLGVEEAEEEVYEVSIMQRVHYPAKIPLHCADCFTNQNPADPLKRCMRCYAIGYCNKKCQEKHWPTHRKVCKVKSGRHMIGLPFIVSMPASQATYTRLKDLAEEYARHSVDVRDGEDNTTKTSDPSSACETDNSSSDLMTETHPRFFIKPVNGQGEGLTGPEGTRITDQDYPIVSGKPLECEELPCESEELSSSYSCTLRECFELFTEPETLGEDDAWHCPKCKKHREATKQMSLWRLPDTLIIHLKRFSFKNILFRDKITKLVEFPVRGLDMTPFCLDKGRLGGDVYDLYAVANHVGNVNFGHYTAYGRLPPAAGHSDEIGWRYFDDRNVTVTAEERVVSKYAYVLFYQRRPTGPQTTGIPPPGISLPKTASGQTSKEHAQTAATSETHEGTPTTHSSAPPVSNGISGQASSEHAQRKDDSSNSSDDELESCRSKSADVPMSNVTLSSVDSLHDSLRDSTAGLSRSLVDVDECELD</sequence>
<evidence type="ECO:0000256" key="5">
    <source>
        <dbReference type="ARBA" id="ARBA00022833"/>
    </source>
</evidence>
<dbReference type="SUPFAM" id="SSF144232">
    <property type="entry name" value="HIT/MYND zinc finger-like"/>
    <property type="match status" value="1"/>
</dbReference>
<evidence type="ECO:0000256" key="2">
    <source>
        <dbReference type="ARBA" id="ARBA00012759"/>
    </source>
</evidence>
<proteinExistence type="predicted"/>
<dbReference type="InParanoid" id="A7RVS4"/>
<dbReference type="InterPro" id="IPR028889">
    <property type="entry name" value="USP"/>
</dbReference>
<dbReference type="GO" id="GO:0031647">
    <property type="term" value="P:regulation of protein stability"/>
    <property type="evidence" value="ECO:0000318"/>
    <property type="project" value="GO_Central"/>
</dbReference>
<dbReference type="InterPro" id="IPR001394">
    <property type="entry name" value="Peptidase_C19_UCH"/>
</dbReference>
<dbReference type="InterPro" id="IPR050185">
    <property type="entry name" value="Ub_carboxyl-term_hydrolase"/>
</dbReference>
<comment type="catalytic activity">
    <reaction evidence="1">
        <text>Thiol-dependent hydrolysis of ester, thioester, amide, peptide and isopeptide bonds formed by the C-terminal Gly of ubiquitin (a 76-residue protein attached to proteins as an intracellular targeting signal).</text>
        <dbReference type="EC" id="3.4.19.12"/>
    </reaction>
</comment>
<evidence type="ECO:0000259" key="8">
    <source>
        <dbReference type="PROSITE" id="PS50235"/>
    </source>
</evidence>
<evidence type="ECO:0000256" key="3">
    <source>
        <dbReference type="ARBA" id="ARBA00022723"/>
    </source>
</evidence>